<dbReference type="InterPro" id="IPR050927">
    <property type="entry name" value="TRPM"/>
</dbReference>
<reference evidence="6 7" key="1">
    <citation type="submission" date="2021-06" db="EMBL/GenBank/DDBJ databases">
        <authorList>
            <person name="Palmer J.M."/>
        </authorList>
    </citation>
    <scope>NUCLEOTIDE SEQUENCE [LARGE SCALE GENOMIC DNA]</scope>
    <source>
        <strain evidence="7">if_2019</strain>
        <tissue evidence="6">Muscle</tissue>
    </source>
</reference>
<comment type="subcellular location">
    <subcellularLocation>
        <location evidence="1">Membrane</location>
        <topology evidence="1">Multi-pass membrane protein</topology>
    </subcellularLocation>
</comment>
<accession>A0ABV0V9P1</accession>
<protein>
    <recommendedName>
        <fullName evidence="5">TRPM-like domain-containing protein</fullName>
    </recommendedName>
</protein>
<dbReference type="Pfam" id="PF25508">
    <property type="entry name" value="TRPM2"/>
    <property type="match status" value="1"/>
</dbReference>
<keyword evidence="2" id="KW-0812">Transmembrane</keyword>
<proteinExistence type="predicted"/>
<dbReference type="PANTHER" id="PTHR13800">
    <property type="entry name" value="TRANSIENT RECEPTOR POTENTIAL CATION CHANNEL, SUBFAMILY M, MEMBER 6"/>
    <property type="match status" value="1"/>
</dbReference>
<keyword evidence="3" id="KW-1133">Transmembrane helix</keyword>
<evidence type="ECO:0000256" key="4">
    <source>
        <dbReference type="ARBA" id="ARBA00023136"/>
    </source>
</evidence>
<organism evidence="6 7">
    <name type="scientific">Ilyodon furcidens</name>
    <name type="common">goldbreast splitfin</name>
    <dbReference type="NCBI Taxonomy" id="33524"/>
    <lineage>
        <taxon>Eukaryota</taxon>
        <taxon>Metazoa</taxon>
        <taxon>Chordata</taxon>
        <taxon>Craniata</taxon>
        <taxon>Vertebrata</taxon>
        <taxon>Euteleostomi</taxon>
        <taxon>Actinopterygii</taxon>
        <taxon>Neopterygii</taxon>
        <taxon>Teleostei</taxon>
        <taxon>Neoteleostei</taxon>
        <taxon>Acanthomorphata</taxon>
        <taxon>Ovalentaria</taxon>
        <taxon>Atherinomorphae</taxon>
        <taxon>Cyprinodontiformes</taxon>
        <taxon>Goodeidae</taxon>
        <taxon>Ilyodon</taxon>
    </lineage>
</organism>
<sequence>MTSALVGNNPQFVSLLLENGVCLRDFLQDDDTLCELYRQLPNCFFLYKLAQRVKRVSGSSRSKALGRKVGEKISLTHVSDEVRHLLGNFTKPIYPPSTMTCHLSMDTSESVSMLTQLACLGPSICTTFCIFHNFHNGYHDNWWVIQTSLKKIIKVFQ</sequence>
<comment type="caution">
    <text evidence="6">The sequence shown here is derived from an EMBL/GenBank/DDBJ whole genome shotgun (WGS) entry which is preliminary data.</text>
</comment>
<feature type="domain" description="TRPM-like" evidence="5">
    <location>
        <begin position="1"/>
        <end position="113"/>
    </location>
</feature>
<evidence type="ECO:0000259" key="5">
    <source>
        <dbReference type="Pfam" id="PF25508"/>
    </source>
</evidence>
<dbReference type="EMBL" id="JAHRIQ010102925">
    <property type="protein sequence ID" value="MEQ2254042.1"/>
    <property type="molecule type" value="Genomic_DNA"/>
</dbReference>
<name>A0ABV0V9P1_9TELE</name>
<evidence type="ECO:0000256" key="2">
    <source>
        <dbReference type="ARBA" id="ARBA00022692"/>
    </source>
</evidence>
<evidence type="ECO:0000256" key="1">
    <source>
        <dbReference type="ARBA" id="ARBA00004141"/>
    </source>
</evidence>
<dbReference type="InterPro" id="IPR057366">
    <property type="entry name" value="TRPM-like"/>
</dbReference>
<dbReference type="PANTHER" id="PTHR13800:SF2">
    <property type="entry name" value="TRANSIENT RECEPTOR POTENTIAL CATION CHANNEL SUBFAMILY M MEMBER 2"/>
    <property type="match status" value="1"/>
</dbReference>
<evidence type="ECO:0000256" key="3">
    <source>
        <dbReference type="ARBA" id="ARBA00022989"/>
    </source>
</evidence>
<keyword evidence="4" id="KW-0472">Membrane</keyword>
<evidence type="ECO:0000313" key="7">
    <source>
        <dbReference type="Proteomes" id="UP001482620"/>
    </source>
</evidence>
<gene>
    <name evidence="6" type="ORF">ILYODFUR_038808</name>
</gene>
<evidence type="ECO:0000313" key="6">
    <source>
        <dbReference type="EMBL" id="MEQ2254042.1"/>
    </source>
</evidence>
<keyword evidence="7" id="KW-1185">Reference proteome</keyword>
<dbReference type="Proteomes" id="UP001482620">
    <property type="component" value="Unassembled WGS sequence"/>
</dbReference>